<dbReference type="EMBL" id="CAJNOQ010000082">
    <property type="protein sequence ID" value="CAF0753165.1"/>
    <property type="molecule type" value="Genomic_DNA"/>
</dbReference>
<dbReference type="Proteomes" id="UP000681722">
    <property type="component" value="Unassembled WGS sequence"/>
</dbReference>
<reference evidence="1" key="1">
    <citation type="submission" date="2021-02" db="EMBL/GenBank/DDBJ databases">
        <authorList>
            <person name="Nowell W R."/>
        </authorList>
    </citation>
    <scope>NUCLEOTIDE SEQUENCE</scope>
</reference>
<proteinExistence type="predicted"/>
<evidence type="ECO:0000313" key="2">
    <source>
        <dbReference type="EMBL" id="CAF3533106.1"/>
    </source>
</evidence>
<accession>A0A813PD26</accession>
<dbReference type="AlphaFoldDB" id="A0A813PD26"/>
<dbReference type="Proteomes" id="UP000663829">
    <property type="component" value="Unassembled WGS sequence"/>
</dbReference>
<dbReference type="SUPFAM" id="SSF56399">
    <property type="entry name" value="ADP-ribosylation"/>
    <property type="match status" value="1"/>
</dbReference>
<protein>
    <submittedName>
        <fullName evidence="1">Uncharacterized protein</fullName>
    </submittedName>
</protein>
<evidence type="ECO:0000313" key="3">
    <source>
        <dbReference type="Proteomes" id="UP000663829"/>
    </source>
</evidence>
<dbReference type="EMBL" id="CAJOBC010000082">
    <property type="protein sequence ID" value="CAF3533106.1"/>
    <property type="molecule type" value="Genomic_DNA"/>
</dbReference>
<keyword evidence="3" id="KW-1185">Reference proteome</keyword>
<sequence length="169" mass="19417">MYDTLFDSKFNAGPEFQLQKLINNVDTLISISTFFSITRSSEVASTFAGDVIIEIDLDQNIDTKPFADISNESYSKNEKEVLIAIGTVFRLEFVENLCDTLWYVKLTLTSDLDRHVKEIIEHYKRKIGHTSDIGTLGRFLARMGEYERADRYYNLALNELETPEPELDS</sequence>
<name>A0A813PD26_9BILA</name>
<dbReference type="OrthoDB" id="2325716at2759"/>
<comment type="caution">
    <text evidence="1">The sequence shown here is derived from an EMBL/GenBank/DDBJ whole genome shotgun (WGS) entry which is preliminary data.</text>
</comment>
<evidence type="ECO:0000313" key="1">
    <source>
        <dbReference type="EMBL" id="CAF0753165.1"/>
    </source>
</evidence>
<gene>
    <name evidence="1" type="ORF">GPM918_LOCUS956</name>
    <name evidence="2" type="ORF">SRO942_LOCUS956</name>
</gene>
<organism evidence="1 3">
    <name type="scientific">Didymodactylos carnosus</name>
    <dbReference type="NCBI Taxonomy" id="1234261"/>
    <lineage>
        <taxon>Eukaryota</taxon>
        <taxon>Metazoa</taxon>
        <taxon>Spiralia</taxon>
        <taxon>Gnathifera</taxon>
        <taxon>Rotifera</taxon>
        <taxon>Eurotatoria</taxon>
        <taxon>Bdelloidea</taxon>
        <taxon>Philodinida</taxon>
        <taxon>Philodinidae</taxon>
        <taxon>Didymodactylos</taxon>
    </lineage>
</organism>
<dbReference type="Gene3D" id="3.90.176.10">
    <property type="entry name" value="Toxin ADP-ribosyltransferase, Chain A, domain 1"/>
    <property type="match status" value="1"/>
</dbReference>